<feature type="chain" id="PRO_5026746671" description="Rhodanese domain-containing protein" evidence="1">
    <location>
        <begin position="26"/>
        <end position="152"/>
    </location>
</feature>
<evidence type="ECO:0000313" key="3">
    <source>
        <dbReference type="EMBL" id="QHI67946.1"/>
    </source>
</evidence>
<name>A0A6P1M8P0_9BACT</name>
<organism evidence="3 4">
    <name type="scientific">Tichowtungia aerotolerans</name>
    <dbReference type="NCBI Taxonomy" id="2697043"/>
    <lineage>
        <taxon>Bacteria</taxon>
        <taxon>Pseudomonadati</taxon>
        <taxon>Kiritimatiellota</taxon>
        <taxon>Tichowtungiia</taxon>
        <taxon>Tichowtungiales</taxon>
        <taxon>Tichowtungiaceae</taxon>
        <taxon>Tichowtungia</taxon>
    </lineage>
</organism>
<keyword evidence="1" id="KW-0732">Signal</keyword>
<evidence type="ECO:0000259" key="2">
    <source>
        <dbReference type="PROSITE" id="PS50206"/>
    </source>
</evidence>
<dbReference type="SMART" id="SM00450">
    <property type="entry name" value="RHOD"/>
    <property type="match status" value="1"/>
</dbReference>
<dbReference type="KEGG" id="taer:GT409_00280"/>
<dbReference type="RefSeq" id="WP_160625980.1">
    <property type="nucleotide sequence ID" value="NZ_CP047593.1"/>
</dbReference>
<dbReference type="SUPFAM" id="SSF52821">
    <property type="entry name" value="Rhodanese/Cell cycle control phosphatase"/>
    <property type="match status" value="1"/>
</dbReference>
<evidence type="ECO:0000256" key="1">
    <source>
        <dbReference type="SAM" id="SignalP"/>
    </source>
</evidence>
<dbReference type="InterPro" id="IPR001763">
    <property type="entry name" value="Rhodanese-like_dom"/>
</dbReference>
<gene>
    <name evidence="3" type="ORF">GT409_00280</name>
</gene>
<dbReference type="PROSITE" id="PS50206">
    <property type="entry name" value="RHODANESE_3"/>
    <property type="match status" value="1"/>
</dbReference>
<feature type="domain" description="Rhodanese" evidence="2">
    <location>
        <begin position="58"/>
        <end position="150"/>
    </location>
</feature>
<dbReference type="InterPro" id="IPR036873">
    <property type="entry name" value="Rhodanese-like_dom_sf"/>
</dbReference>
<dbReference type="AlphaFoldDB" id="A0A6P1M8P0"/>
<reference evidence="3 4" key="1">
    <citation type="submission" date="2020-01" db="EMBL/GenBank/DDBJ databases">
        <title>Ponticoccus aerotolerans gen. nov., sp. nov., an anaerobic bacterium and proposal of Ponticoccusceae fam. nov., Ponticoccusles ord. nov. and Ponticoccuse classis nov. in the phylum Kiritimatiellaeota.</title>
        <authorList>
            <person name="Zhou L.Y."/>
            <person name="Du Z.J."/>
        </authorList>
    </citation>
    <scope>NUCLEOTIDE SEQUENCE [LARGE SCALE GENOMIC DNA]</scope>
    <source>
        <strain evidence="3 4">S-5007</strain>
    </source>
</reference>
<dbReference type="CDD" id="cd00158">
    <property type="entry name" value="RHOD"/>
    <property type="match status" value="1"/>
</dbReference>
<feature type="signal peptide" evidence="1">
    <location>
        <begin position="1"/>
        <end position="25"/>
    </location>
</feature>
<dbReference type="Gene3D" id="3.40.250.10">
    <property type="entry name" value="Rhodanese-like domain"/>
    <property type="match status" value="1"/>
</dbReference>
<evidence type="ECO:0000313" key="4">
    <source>
        <dbReference type="Proteomes" id="UP000464954"/>
    </source>
</evidence>
<sequence length="152" mass="15916">MTARSTINTGVAVATLALCAQFLYAAEDCSSGVCSLSSAPKASKAHNLNTFEMKAIVDSGKAVILDARSGEYDDGYRIPGAKSLNSESTPEEIAAIIPSKESPVVTYCGNLKCPASAELAKHLKALGYTNVKEYPEGIAGWREAGGDVDKVK</sequence>
<accession>A0A6P1M8P0</accession>
<dbReference type="EMBL" id="CP047593">
    <property type="protein sequence ID" value="QHI67946.1"/>
    <property type="molecule type" value="Genomic_DNA"/>
</dbReference>
<keyword evidence="4" id="KW-1185">Reference proteome</keyword>
<dbReference type="Proteomes" id="UP000464954">
    <property type="component" value="Chromosome"/>
</dbReference>
<dbReference type="Pfam" id="PF00581">
    <property type="entry name" value="Rhodanese"/>
    <property type="match status" value="1"/>
</dbReference>
<protein>
    <recommendedName>
        <fullName evidence="2">Rhodanese domain-containing protein</fullName>
    </recommendedName>
</protein>
<proteinExistence type="predicted"/>